<feature type="compositionally biased region" description="Low complexity" evidence="1">
    <location>
        <begin position="61"/>
        <end position="83"/>
    </location>
</feature>
<evidence type="ECO:0000313" key="2">
    <source>
        <dbReference type="EMBL" id="JAG39954.1"/>
    </source>
</evidence>
<feature type="non-terminal residue" evidence="2">
    <location>
        <position position="108"/>
    </location>
</feature>
<feature type="region of interest" description="Disordered" evidence="1">
    <location>
        <begin position="37"/>
        <end position="83"/>
    </location>
</feature>
<name>A0A0A9Z661_LYGHE</name>
<evidence type="ECO:0000256" key="1">
    <source>
        <dbReference type="SAM" id="MobiDB-lite"/>
    </source>
</evidence>
<dbReference type="EMBL" id="GBHO01003650">
    <property type="protein sequence ID" value="JAG39954.1"/>
    <property type="molecule type" value="Transcribed_RNA"/>
</dbReference>
<organism evidence="2">
    <name type="scientific">Lygus hesperus</name>
    <name type="common">Western plant bug</name>
    <dbReference type="NCBI Taxonomy" id="30085"/>
    <lineage>
        <taxon>Eukaryota</taxon>
        <taxon>Metazoa</taxon>
        <taxon>Ecdysozoa</taxon>
        <taxon>Arthropoda</taxon>
        <taxon>Hexapoda</taxon>
        <taxon>Insecta</taxon>
        <taxon>Pterygota</taxon>
        <taxon>Neoptera</taxon>
        <taxon>Paraneoptera</taxon>
        <taxon>Hemiptera</taxon>
        <taxon>Heteroptera</taxon>
        <taxon>Panheteroptera</taxon>
        <taxon>Cimicomorpha</taxon>
        <taxon>Miridae</taxon>
        <taxon>Mirini</taxon>
        <taxon>Lygus</taxon>
    </lineage>
</organism>
<accession>A0A0A9Z661</accession>
<proteinExistence type="predicted"/>
<reference evidence="2" key="2">
    <citation type="submission" date="2014-07" db="EMBL/GenBank/DDBJ databases">
        <authorList>
            <person name="Hull J."/>
        </authorList>
    </citation>
    <scope>NUCLEOTIDE SEQUENCE</scope>
</reference>
<sequence>MSLEKMLNTYVSGSGLLRLIEDTGAISFSIAGAVRKAQHETQHSHHYTTSNSGQTLPTTAPSDHLGDLSLPSSSSLMTTKATTRTAMAVNAMRSHNRNSNSNLDHTTG</sequence>
<gene>
    <name evidence="2" type="primary">NEB</name>
    <name evidence="2" type="ORF">CM83_10310</name>
</gene>
<feature type="compositionally biased region" description="Polar residues" evidence="1">
    <location>
        <begin position="47"/>
        <end position="60"/>
    </location>
</feature>
<dbReference type="AlphaFoldDB" id="A0A0A9Z661"/>
<protein>
    <submittedName>
        <fullName evidence="2">Nebulin</fullName>
    </submittedName>
</protein>
<reference evidence="2" key="1">
    <citation type="journal article" date="2014" name="PLoS ONE">
        <title>Transcriptome-Based Identification of ABC Transporters in the Western Tarnished Plant Bug Lygus hesperus.</title>
        <authorList>
            <person name="Hull J.J."/>
            <person name="Chaney K."/>
            <person name="Geib S.M."/>
            <person name="Fabrick J.A."/>
            <person name="Brent C.S."/>
            <person name="Walsh D."/>
            <person name="Lavine L.C."/>
        </authorList>
    </citation>
    <scope>NUCLEOTIDE SEQUENCE</scope>
</reference>